<dbReference type="InterPro" id="IPR050731">
    <property type="entry name" value="HRD1_E3_ubiq-ligases"/>
</dbReference>
<dbReference type="AlphaFoldDB" id="A0A6A6VDH2"/>
<dbReference type="GO" id="GO:0012505">
    <property type="term" value="C:endomembrane system"/>
    <property type="evidence" value="ECO:0007669"/>
    <property type="project" value="TreeGrafter"/>
</dbReference>
<proteinExistence type="predicted"/>
<keyword evidence="3" id="KW-0862">Zinc</keyword>
<feature type="region of interest" description="Disordered" evidence="6">
    <location>
        <begin position="440"/>
        <end position="486"/>
    </location>
</feature>
<gene>
    <name evidence="8" type="ORF">M011DRAFT_457361</name>
</gene>
<evidence type="ECO:0000313" key="8">
    <source>
        <dbReference type="EMBL" id="KAF2748625.1"/>
    </source>
</evidence>
<keyword evidence="2 4" id="KW-0863">Zinc-finger</keyword>
<dbReference type="InterPro" id="IPR001841">
    <property type="entry name" value="Znf_RING"/>
</dbReference>
<keyword evidence="1" id="KW-0479">Metal-binding</keyword>
<protein>
    <recommendedName>
        <fullName evidence="7">RING-type domain-containing protein</fullName>
    </recommendedName>
</protein>
<feature type="region of interest" description="Disordered" evidence="6">
    <location>
        <begin position="356"/>
        <end position="393"/>
    </location>
</feature>
<keyword evidence="5" id="KW-0175">Coiled coil</keyword>
<dbReference type="InterPro" id="IPR013083">
    <property type="entry name" value="Znf_RING/FYVE/PHD"/>
</dbReference>
<evidence type="ECO:0000256" key="3">
    <source>
        <dbReference type="ARBA" id="ARBA00022833"/>
    </source>
</evidence>
<feature type="compositionally biased region" description="Polar residues" evidence="6">
    <location>
        <begin position="461"/>
        <end position="474"/>
    </location>
</feature>
<dbReference type="EMBL" id="MU006568">
    <property type="protein sequence ID" value="KAF2748625.1"/>
    <property type="molecule type" value="Genomic_DNA"/>
</dbReference>
<dbReference type="SUPFAM" id="SSF57850">
    <property type="entry name" value="RING/U-box"/>
    <property type="match status" value="1"/>
</dbReference>
<dbReference type="GO" id="GO:0008270">
    <property type="term" value="F:zinc ion binding"/>
    <property type="evidence" value="ECO:0007669"/>
    <property type="project" value="UniProtKB-KW"/>
</dbReference>
<dbReference type="Pfam" id="PF13639">
    <property type="entry name" value="zf-RING_2"/>
    <property type="match status" value="1"/>
</dbReference>
<evidence type="ECO:0000259" key="7">
    <source>
        <dbReference type="PROSITE" id="PS50089"/>
    </source>
</evidence>
<dbReference type="Gene3D" id="3.30.40.10">
    <property type="entry name" value="Zinc/RING finger domain, C3HC4 (zinc finger)"/>
    <property type="match status" value="1"/>
</dbReference>
<keyword evidence="9" id="KW-1185">Reference proteome</keyword>
<feature type="compositionally biased region" description="Basic and acidic residues" evidence="6">
    <location>
        <begin position="356"/>
        <end position="365"/>
    </location>
</feature>
<accession>A0A6A6VDH2</accession>
<evidence type="ECO:0000256" key="2">
    <source>
        <dbReference type="ARBA" id="ARBA00022771"/>
    </source>
</evidence>
<feature type="compositionally biased region" description="Acidic residues" evidence="6">
    <location>
        <begin position="380"/>
        <end position="393"/>
    </location>
</feature>
<sequence length="516" mass="58457">MTSNNKLPYPFEDRDAFIEYLGENPFDCAVGTKCDICMLQFVPSFCTLKFVPSFRYIDLIHWKELLTPRSEHPEVAVKLPCTHSFGTECIRKWTAQAPTCPMCRSILYPLSPDETDRVGASTSAAEFRANGERVSIIFLREQMRALERLPPGSARTQHRNLGTNTSTIVNTGKHAFENREAFLRYLDSTTFDAVLGTECTICTGTLAPSLAPNSPAASAHLETAIKLPYKAAACPKCRMVLYPVQPRSINPRFPPVLPRLFGDYDRMELNLRFLGYDALRNHRAVSRIRDQEHLAEYKENALDNYRSDTVKAQLEKERARLEEEGTGLKAEILRLKAALAEHRVEIWRIMFRERGGIEGPEHRSPSTEVEEDVHEREESDGGADDGSVDGDLEDTTWQEDDELQNAEGSTKNVLQSIDNAMRSNGENELLEASRSIAAAQRQYSVNVDEDEESHEQEDEGPQNTEGSTEDSLQSIEDAMRSTAQNDRHESWLFECYVRNVEILRKMKGWEEGRADL</sequence>
<dbReference type="PROSITE" id="PS50089">
    <property type="entry name" value="ZF_RING_2"/>
    <property type="match status" value="1"/>
</dbReference>
<organism evidence="8 9">
    <name type="scientific">Sporormia fimetaria CBS 119925</name>
    <dbReference type="NCBI Taxonomy" id="1340428"/>
    <lineage>
        <taxon>Eukaryota</taxon>
        <taxon>Fungi</taxon>
        <taxon>Dikarya</taxon>
        <taxon>Ascomycota</taxon>
        <taxon>Pezizomycotina</taxon>
        <taxon>Dothideomycetes</taxon>
        <taxon>Pleosporomycetidae</taxon>
        <taxon>Pleosporales</taxon>
        <taxon>Sporormiaceae</taxon>
        <taxon>Sporormia</taxon>
    </lineage>
</organism>
<reference evidence="8" key="1">
    <citation type="journal article" date="2020" name="Stud. Mycol.">
        <title>101 Dothideomycetes genomes: a test case for predicting lifestyles and emergence of pathogens.</title>
        <authorList>
            <person name="Haridas S."/>
            <person name="Albert R."/>
            <person name="Binder M."/>
            <person name="Bloem J."/>
            <person name="Labutti K."/>
            <person name="Salamov A."/>
            <person name="Andreopoulos B."/>
            <person name="Baker S."/>
            <person name="Barry K."/>
            <person name="Bills G."/>
            <person name="Bluhm B."/>
            <person name="Cannon C."/>
            <person name="Castanera R."/>
            <person name="Culley D."/>
            <person name="Daum C."/>
            <person name="Ezra D."/>
            <person name="Gonzalez J."/>
            <person name="Henrissat B."/>
            <person name="Kuo A."/>
            <person name="Liang C."/>
            <person name="Lipzen A."/>
            <person name="Lutzoni F."/>
            <person name="Magnuson J."/>
            <person name="Mondo S."/>
            <person name="Nolan M."/>
            <person name="Ohm R."/>
            <person name="Pangilinan J."/>
            <person name="Park H.-J."/>
            <person name="Ramirez L."/>
            <person name="Alfaro M."/>
            <person name="Sun H."/>
            <person name="Tritt A."/>
            <person name="Yoshinaga Y."/>
            <person name="Zwiers L.-H."/>
            <person name="Turgeon B."/>
            <person name="Goodwin S."/>
            <person name="Spatafora J."/>
            <person name="Crous P."/>
            <person name="Grigoriev I."/>
        </authorList>
    </citation>
    <scope>NUCLEOTIDE SEQUENCE</scope>
    <source>
        <strain evidence="8">CBS 119925</strain>
    </source>
</reference>
<evidence type="ECO:0000256" key="5">
    <source>
        <dbReference type="SAM" id="Coils"/>
    </source>
</evidence>
<evidence type="ECO:0000313" key="9">
    <source>
        <dbReference type="Proteomes" id="UP000799440"/>
    </source>
</evidence>
<dbReference type="GO" id="GO:0061630">
    <property type="term" value="F:ubiquitin protein ligase activity"/>
    <property type="evidence" value="ECO:0007669"/>
    <property type="project" value="TreeGrafter"/>
</dbReference>
<dbReference type="PANTHER" id="PTHR22763">
    <property type="entry name" value="RING ZINC FINGER PROTEIN"/>
    <property type="match status" value="1"/>
</dbReference>
<feature type="domain" description="RING-type" evidence="7">
    <location>
        <begin position="34"/>
        <end position="104"/>
    </location>
</feature>
<name>A0A6A6VDH2_9PLEO</name>
<dbReference type="Proteomes" id="UP000799440">
    <property type="component" value="Unassembled WGS sequence"/>
</dbReference>
<dbReference type="OrthoDB" id="3687364at2759"/>
<feature type="coiled-coil region" evidence="5">
    <location>
        <begin position="302"/>
        <end position="338"/>
    </location>
</feature>
<evidence type="ECO:0000256" key="6">
    <source>
        <dbReference type="SAM" id="MobiDB-lite"/>
    </source>
</evidence>
<evidence type="ECO:0000256" key="4">
    <source>
        <dbReference type="PROSITE-ProRule" id="PRU00175"/>
    </source>
</evidence>
<evidence type="ECO:0000256" key="1">
    <source>
        <dbReference type="ARBA" id="ARBA00022723"/>
    </source>
</evidence>
<feature type="compositionally biased region" description="Acidic residues" evidence="6">
    <location>
        <begin position="447"/>
        <end position="460"/>
    </location>
</feature>
<dbReference type="GO" id="GO:0043161">
    <property type="term" value="P:proteasome-mediated ubiquitin-dependent protein catabolic process"/>
    <property type="evidence" value="ECO:0007669"/>
    <property type="project" value="TreeGrafter"/>
</dbReference>